<dbReference type="SUPFAM" id="SSF57552">
    <property type="entry name" value="Blood coagulation inhibitor (disintegrin)"/>
    <property type="match status" value="1"/>
</dbReference>
<feature type="compositionally biased region" description="Basic residues" evidence="12">
    <location>
        <begin position="797"/>
        <end position="808"/>
    </location>
</feature>
<feature type="compositionally biased region" description="Low complexity" evidence="12">
    <location>
        <begin position="850"/>
        <end position="861"/>
    </location>
</feature>
<reference evidence="18" key="3">
    <citation type="journal article" date="2014" name="Nature">
        <title>Elephant shark genome provides unique insights into gnathostome evolution.</title>
        <authorList>
            <consortium name="International Elephant Shark Genome Sequencing Consortium"/>
            <person name="Venkatesh B."/>
            <person name="Lee A.P."/>
            <person name="Ravi V."/>
            <person name="Maurya A.K."/>
            <person name="Lian M.M."/>
            <person name="Swann J.B."/>
            <person name="Ohta Y."/>
            <person name="Flajnik M.F."/>
            <person name="Sutoh Y."/>
            <person name="Kasahara M."/>
            <person name="Hoon S."/>
            <person name="Gangu V."/>
            <person name="Roy S.W."/>
            <person name="Irimia M."/>
            <person name="Korzh V."/>
            <person name="Kondrychyn I."/>
            <person name="Lim Z.W."/>
            <person name="Tay B.H."/>
            <person name="Tohari S."/>
            <person name="Kong K.W."/>
            <person name="Ho S."/>
            <person name="Lorente-Galdos B."/>
            <person name="Quilez J."/>
            <person name="Marques-Bonet T."/>
            <person name="Raney B.J."/>
            <person name="Ingham P.W."/>
            <person name="Tay A."/>
            <person name="Hillier L.W."/>
            <person name="Minx P."/>
            <person name="Boehm T."/>
            <person name="Wilson R.K."/>
            <person name="Brenner S."/>
            <person name="Warren W.C."/>
        </authorList>
    </citation>
    <scope>NUCLEOTIDE SEQUENCE [LARGE SCALE GENOMIC DNA]</scope>
</reference>
<reference evidence="18" key="1">
    <citation type="journal article" date="2006" name="Science">
        <title>Ancient noncoding elements conserved in the human genome.</title>
        <authorList>
            <person name="Venkatesh B."/>
            <person name="Kirkness E.F."/>
            <person name="Loh Y.H."/>
            <person name="Halpern A.L."/>
            <person name="Lee A.P."/>
            <person name="Johnson J."/>
            <person name="Dandona N."/>
            <person name="Viswanathan L.D."/>
            <person name="Tay A."/>
            <person name="Venter J.C."/>
            <person name="Strausberg R.L."/>
            <person name="Brenner S."/>
        </authorList>
    </citation>
    <scope>NUCLEOTIDE SEQUENCE [LARGE SCALE GENOMIC DNA]</scope>
</reference>
<dbReference type="PANTHER" id="PTHR11905:SF14">
    <property type="entry name" value="DISINTEGRIN AND METALLOPROTEINASE DOMAIN-CONTAINING PROTEIN 22"/>
    <property type="match status" value="1"/>
</dbReference>
<evidence type="ECO:0000259" key="15">
    <source>
        <dbReference type="PROSITE" id="PS50214"/>
    </source>
</evidence>
<dbReference type="GO" id="GO:0006508">
    <property type="term" value="P:proteolysis"/>
    <property type="evidence" value="ECO:0007669"/>
    <property type="project" value="InterPro"/>
</dbReference>
<dbReference type="GO" id="GO:0012505">
    <property type="term" value="C:endomembrane system"/>
    <property type="evidence" value="ECO:0007669"/>
    <property type="project" value="UniProtKB-SubCell"/>
</dbReference>
<dbReference type="InterPro" id="IPR024079">
    <property type="entry name" value="MetalloPept_cat_dom_sf"/>
</dbReference>
<keyword evidence="7 10" id="KW-1015">Disulfide bond</keyword>
<dbReference type="GO" id="GO:0098839">
    <property type="term" value="C:postsynaptic density membrane"/>
    <property type="evidence" value="ECO:0007669"/>
    <property type="project" value="TreeGrafter"/>
</dbReference>
<evidence type="ECO:0000256" key="10">
    <source>
        <dbReference type="PROSITE-ProRule" id="PRU00068"/>
    </source>
</evidence>
<dbReference type="PRINTS" id="PR00289">
    <property type="entry name" value="DISINTEGRIN"/>
</dbReference>
<dbReference type="PROSITE" id="PS00427">
    <property type="entry name" value="DISINTEGRIN_1"/>
    <property type="match status" value="1"/>
</dbReference>
<dbReference type="Pfam" id="PF01562">
    <property type="entry name" value="Pep_M12B_propep"/>
    <property type="match status" value="1"/>
</dbReference>
<dbReference type="Gene3D" id="3.40.390.10">
    <property type="entry name" value="Collagenase (Catalytic Domain)"/>
    <property type="match status" value="1"/>
</dbReference>
<evidence type="ECO:0000256" key="1">
    <source>
        <dbReference type="ARBA" id="ARBA00022536"/>
    </source>
</evidence>
<feature type="region of interest" description="Disordered" evidence="12">
    <location>
        <begin position="841"/>
        <end position="888"/>
    </location>
</feature>
<dbReference type="SUPFAM" id="SSF55486">
    <property type="entry name" value="Metalloproteases ('zincins'), catalytic domain"/>
    <property type="match status" value="1"/>
</dbReference>
<dbReference type="CDD" id="cd04269">
    <property type="entry name" value="ZnMc_adamalysin_II_like"/>
    <property type="match status" value="1"/>
</dbReference>
<feature type="chain" id="PRO_5021344179" evidence="14">
    <location>
        <begin position="24"/>
        <end position="888"/>
    </location>
</feature>
<keyword evidence="5 13" id="KW-1133">Transmembrane helix</keyword>
<evidence type="ECO:0000256" key="13">
    <source>
        <dbReference type="SAM" id="Phobius"/>
    </source>
</evidence>
<keyword evidence="4 14" id="KW-0732">Signal</keyword>
<evidence type="ECO:0000256" key="4">
    <source>
        <dbReference type="ARBA" id="ARBA00022729"/>
    </source>
</evidence>
<reference evidence="18" key="2">
    <citation type="journal article" date="2007" name="PLoS Biol.">
        <title>Survey sequencing and comparative analysis of the elephant shark (Callorhinchus milii) genome.</title>
        <authorList>
            <person name="Venkatesh B."/>
            <person name="Kirkness E.F."/>
            <person name="Loh Y.H."/>
            <person name="Halpern A.L."/>
            <person name="Lee A.P."/>
            <person name="Johnson J."/>
            <person name="Dandona N."/>
            <person name="Viswanathan L.D."/>
            <person name="Tay A."/>
            <person name="Venter J.C."/>
            <person name="Strausberg R.L."/>
            <person name="Brenner S."/>
        </authorList>
    </citation>
    <scope>NUCLEOTIDE SEQUENCE [LARGE SCALE GENOMIC DNA]</scope>
</reference>
<keyword evidence="18" id="KW-1185">Reference proteome</keyword>
<reference evidence="17" key="4">
    <citation type="submission" date="2025-08" db="UniProtKB">
        <authorList>
            <consortium name="Ensembl"/>
        </authorList>
    </citation>
    <scope>IDENTIFICATION</scope>
</reference>
<keyword evidence="3 13" id="KW-0812">Transmembrane</keyword>
<dbReference type="Ensembl" id="ENSCMIT00000040853.1">
    <property type="protein sequence ID" value="ENSCMIP00000040281.1"/>
    <property type="gene ID" value="ENSCMIG00000016582.1"/>
</dbReference>
<dbReference type="InterPro" id="IPR002870">
    <property type="entry name" value="Peptidase_M12B_N"/>
</dbReference>
<feature type="region of interest" description="Disordered" evidence="12">
    <location>
        <begin position="33"/>
        <end position="89"/>
    </location>
</feature>
<dbReference type="Gene3D" id="4.10.70.10">
    <property type="entry name" value="Disintegrin domain"/>
    <property type="match status" value="1"/>
</dbReference>
<feature type="compositionally biased region" description="Polar residues" evidence="12">
    <location>
        <begin position="54"/>
        <end position="69"/>
    </location>
</feature>
<evidence type="ECO:0000256" key="9">
    <source>
        <dbReference type="ARBA" id="ARBA00046288"/>
    </source>
</evidence>
<evidence type="ECO:0000256" key="5">
    <source>
        <dbReference type="ARBA" id="ARBA00022989"/>
    </source>
</evidence>
<dbReference type="InterPro" id="IPR001762">
    <property type="entry name" value="Disintegrin_dom"/>
</dbReference>
<evidence type="ECO:0000259" key="16">
    <source>
        <dbReference type="PROSITE" id="PS50215"/>
    </source>
</evidence>
<feature type="transmembrane region" description="Helical" evidence="13">
    <location>
        <begin position="734"/>
        <end position="757"/>
    </location>
</feature>
<dbReference type="PROSITE" id="PS50215">
    <property type="entry name" value="ADAM_MEPRO"/>
    <property type="match status" value="1"/>
</dbReference>
<feature type="domain" description="Peptidase M12B" evidence="16">
    <location>
        <begin position="253"/>
        <end position="451"/>
    </location>
</feature>
<dbReference type="Proteomes" id="UP000314986">
    <property type="component" value="Unassembled WGS sequence"/>
</dbReference>
<comment type="caution">
    <text evidence="11">Lacks conserved residue(s) required for the propagation of feature annotation.</text>
</comment>
<evidence type="ECO:0000256" key="14">
    <source>
        <dbReference type="SAM" id="SignalP"/>
    </source>
</evidence>
<evidence type="ECO:0000313" key="18">
    <source>
        <dbReference type="Proteomes" id="UP000314986"/>
    </source>
</evidence>
<evidence type="ECO:0000256" key="8">
    <source>
        <dbReference type="ARBA" id="ARBA00023180"/>
    </source>
</evidence>
<proteinExistence type="predicted"/>
<reference evidence="17" key="5">
    <citation type="submission" date="2025-09" db="UniProtKB">
        <authorList>
            <consortium name="Ensembl"/>
        </authorList>
    </citation>
    <scope>IDENTIFICATION</scope>
</reference>
<keyword evidence="8" id="KW-0325">Glycoprotein</keyword>
<dbReference type="FunFam" id="4.10.70.10:FF:000001">
    <property type="entry name" value="Disintegrin and metalloproteinase domain-containing protein 22"/>
    <property type="match status" value="1"/>
</dbReference>
<keyword evidence="6 13" id="KW-0472">Membrane</keyword>
<keyword evidence="2" id="KW-0165">Cleavage on pair of basic residues</keyword>
<feature type="region of interest" description="Disordered" evidence="12">
    <location>
        <begin position="786"/>
        <end position="809"/>
    </location>
</feature>
<dbReference type="InterPro" id="IPR001590">
    <property type="entry name" value="Peptidase_M12B"/>
</dbReference>
<dbReference type="GeneTree" id="ENSGT00940000156889"/>
<keyword evidence="1" id="KW-0245">EGF-like domain</keyword>
<sequence>MKSLPHRIALLGAVCGLVRLVCAHRNTGLRGAEAAWSREEAGAEAGAGADRRQGTSPVQLSLRSHQQPGSGRRHSLDTRVSNGQPAASHPSIHVAQTSFLVEAFGSSFILDVELNHDLLSSQYVERNIEAGGKSVESRGGEHCYYHGIIRGNAESSVALSTCHGLHGMFHDGNHTYIIEPLLRNDENILVEKLTSNPDSTKVVADIDLKMGKNTNCFNSLICFKNVHCSSLSCGSVLVLQVHRIRRNVQNETKYIELMIVNDHFMFKKHRLLVGMTNNFAKSIVNQADLLFKEHLNTRIALVAMETWAVDNKFSIDENPQVTLREFMKYRRDFIKEKSDAVHLFSGSSFKSSQSGAAYLGGICSLSKGGGVNEFGNVGGMAVTLAQSLAQNLGIFSEKKRNINDCKCDDKWAGCIMEDSGYYLPQKFSKCNIEEYHDFLNSGGGSCLFNKPTKLLEPPDCGNGFVESGEECDCGTVAECTKEGGDCCQKCKLIDGAKCSNGLCCHECQIKPKGDVCREEVNDCDIPEVCNGNSSQCPRNVLKMDGYTCDKTEGRCFDGRCKSRERQCKYIWGEKATAADRLCYEKLNIEGTEKGNCGKSKDKDTWIQCKKQDVLCGYLLCSNTLRHPKVGELWGDVTLSSILQKHKSINCSGGHVKLDVDTDLGYVEDGSPCGNDRMCFEHKCLPLQKFNFSVCSSTNGTQNCSGHGSIFILVSREYDCLCSSPVVAGSGRTNIIIGAIAGTILVAALLLGGTAWVYKSNGLSHSWSERIPEEKHISEVCENGRPRSNSWQGNLGANRKKMKGKKFRPRSNSTEYLNPWYKREYNVAKWVEDVNKNTEGPYFRTLSPAKSHSSSNGSIASSRKCPYPMPPLPDEEGKVGRQSARVSEH</sequence>
<dbReference type="Pfam" id="PF00200">
    <property type="entry name" value="Disintegrin"/>
    <property type="match status" value="1"/>
</dbReference>
<dbReference type="Pfam" id="PF01421">
    <property type="entry name" value="Reprolysin"/>
    <property type="match status" value="1"/>
</dbReference>
<dbReference type="SMART" id="SM00608">
    <property type="entry name" value="ACR"/>
    <property type="match status" value="1"/>
</dbReference>
<dbReference type="InterPro" id="IPR036436">
    <property type="entry name" value="Disintegrin_dom_sf"/>
</dbReference>
<evidence type="ECO:0000256" key="3">
    <source>
        <dbReference type="ARBA" id="ARBA00022692"/>
    </source>
</evidence>
<evidence type="ECO:0000256" key="7">
    <source>
        <dbReference type="ARBA" id="ARBA00023157"/>
    </source>
</evidence>
<dbReference type="InterPro" id="IPR006586">
    <property type="entry name" value="ADAM_Cys-rich"/>
</dbReference>
<evidence type="ECO:0000256" key="2">
    <source>
        <dbReference type="ARBA" id="ARBA00022685"/>
    </source>
</evidence>
<dbReference type="PANTHER" id="PTHR11905">
    <property type="entry name" value="ADAM A DISINTEGRIN AND METALLOPROTEASE DOMAIN"/>
    <property type="match status" value="1"/>
</dbReference>
<name>A0A4W3JLR5_CALMI</name>
<dbReference type="AlphaFoldDB" id="A0A4W3JLR5"/>
<dbReference type="GO" id="GO:0004222">
    <property type="term" value="F:metalloendopeptidase activity"/>
    <property type="evidence" value="ECO:0007669"/>
    <property type="project" value="InterPro"/>
</dbReference>
<evidence type="ECO:0000256" key="11">
    <source>
        <dbReference type="PROSITE-ProRule" id="PRU00276"/>
    </source>
</evidence>
<evidence type="ECO:0000256" key="12">
    <source>
        <dbReference type="SAM" id="MobiDB-lite"/>
    </source>
</evidence>
<protein>
    <submittedName>
        <fullName evidence="17">ADAM metallopeptidase domain 22</fullName>
    </submittedName>
</protein>
<organism evidence="17 18">
    <name type="scientific">Callorhinchus milii</name>
    <name type="common">Ghost shark</name>
    <dbReference type="NCBI Taxonomy" id="7868"/>
    <lineage>
        <taxon>Eukaryota</taxon>
        <taxon>Metazoa</taxon>
        <taxon>Chordata</taxon>
        <taxon>Craniata</taxon>
        <taxon>Vertebrata</taxon>
        <taxon>Chondrichthyes</taxon>
        <taxon>Holocephali</taxon>
        <taxon>Chimaeriformes</taxon>
        <taxon>Callorhinchidae</taxon>
        <taxon>Callorhinchus</taxon>
    </lineage>
</organism>
<feature type="signal peptide" evidence="14">
    <location>
        <begin position="1"/>
        <end position="23"/>
    </location>
</feature>
<feature type="disulfide bond" evidence="10">
    <location>
        <begin position="516"/>
        <end position="536"/>
    </location>
</feature>
<evidence type="ECO:0000256" key="6">
    <source>
        <dbReference type="ARBA" id="ARBA00023136"/>
    </source>
</evidence>
<dbReference type="FunFam" id="3.40.390.10:FF:000014">
    <property type="entry name" value="disintegrin and metalloproteinase domain-containing protein 11"/>
    <property type="match status" value="1"/>
</dbReference>
<comment type="subcellular location">
    <subcellularLocation>
        <location evidence="9">Endomembrane system</location>
        <topology evidence="9">Single-pass type I membrane protein</topology>
    </subcellularLocation>
</comment>
<evidence type="ECO:0000313" key="17">
    <source>
        <dbReference type="Ensembl" id="ENSCMIP00000040281.1"/>
    </source>
</evidence>
<dbReference type="Pfam" id="PF08516">
    <property type="entry name" value="ADAM_CR"/>
    <property type="match status" value="1"/>
</dbReference>
<dbReference type="PROSITE" id="PS50214">
    <property type="entry name" value="DISINTEGRIN_2"/>
    <property type="match status" value="1"/>
</dbReference>
<dbReference type="InterPro" id="IPR034027">
    <property type="entry name" value="Reprolysin_adamalysin"/>
</dbReference>
<dbReference type="SMART" id="SM00050">
    <property type="entry name" value="DISIN"/>
    <property type="match status" value="1"/>
</dbReference>
<dbReference type="InterPro" id="IPR018358">
    <property type="entry name" value="Disintegrin_CS"/>
</dbReference>
<feature type="domain" description="Disintegrin" evidence="15">
    <location>
        <begin position="457"/>
        <end position="544"/>
    </location>
</feature>
<accession>A0A4W3JLR5</accession>